<dbReference type="RefSeq" id="WP_377278589.1">
    <property type="nucleotide sequence ID" value="NZ_JBHSGL010000005.1"/>
</dbReference>
<name>A0ABV9MDD0_9BACL</name>
<dbReference type="Proteomes" id="UP001595932">
    <property type="component" value="Unassembled WGS sequence"/>
</dbReference>
<keyword evidence="2" id="KW-1185">Reference proteome</keyword>
<protein>
    <submittedName>
        <fullName evidence="1">Uncharacterized protein</fullName>
    </submittedName>
</protein>
<reference evidence="2" key="1">
    <citation type="journal article" date="2019" name="Int. J. Syst. Evol. Microbiol.">
        <title>The Global Catalogue of Microorganisms (GCM) 10K type strain sequencing project: providing services to taxonomists for standard genome sequencing and annotation.</title>
        <authorList>
            <consortium name="The Broad Institute Genomics Platform"/>
            <consortium name="The Broad Institute Genome Sequencing Center for Infectious Disease"/>
            <person name="Wu L."/>
            <person name="Ma J."/>
        </authorList>
    </citation>
    <scope>NUCLEOTIDE SEQUENCE [LARGE SCALE GENOMIC DNA]</scope>
    <source>
        <strain evidence="2">CGMCC 1.12151</strain>
    </source>
</reference>
<organism evidence="1 2">
    <name type="scientific">Planococcus dechangensis</name>
    <dbReference type="NCBI Taxonomy" id="1176255"/>
    <lineage>
        <taxon>Bacteria</taxon>
        <taxon>Bacillati</taxon>
        <taxon>Bacillota</taxon>
        <taxon>Bacilli</taxon>
        <taxon>Bacillales</taxon>
        <taxon>Caryophanaceae</taxon>
        <taxon>Planococcus</taxon>
    </lineage>
</organism>
<gene>
    <name evidence="1" type="ORF">ACFO5U_09120</name>
</gene>
<comment type="caution">
    <text evidence="1">The sequence shown here is derived from an EMBL/GenBank/DDBJ whole genome shotgun (WGS) entry which is preliminary data.</text>
</comment>
<proteinExistence type="predicted"/>
<evidence type="ECO:0000313" key="2">
    <source>
        <dbReference type="Proteomes" id="UP001595932"/>
    </source>
</evidence>
<accession>A0ABV9MDD0</accession>
<sequence length="156" mass="17799">MQSAIHLLAPGKLTPDKYYKVYSTDPSLLFVKIGGQFYDEKTDDEAPFVLGIAMMVLRKLFFNKRKEQHEASVDRLVSENPQELLSKKNNFNLDLTAIQKIEMNTKSTFHTNGTDRGTLVLHLEDGTKRKFTIPSFVSTKAVMHFFESQELAVEIV</sequence>
<evidence type="ECO:0000313" key="1">
    <source>
        <dbReference type="EMBL" id="MFC4713019.1"/>
    </source>
</evidence>
<dbReference type="EMBL" id="JBHSGL010000005">
    <property type="protein sequence ID" value="MFC4713019.1"/>
    <property type="molecule type" value="Genomic_DNA"/>
</dbReference>